<feature type="compositionally biased region" description="Gly residues" evidence="1">
    <location>
        <begin position="804"/>
        <end position="817"/>
    </location>
</feature>
<feature type="compositionally biased region" description="Gly residues" evidence="1">
    <location>
        <begin position="695"/>
        <end position="709"/>
    </location>
</feature>
<dbReference type="Pfam" id="PF07217">
    <property type="entry name" value="Het-C"/>
    <property type="match status" value="1"/>
</dbReference>
<protein>
    <submittedName>
        <fullName evidence="3">Het-C-domain-containing protein</fullName>
    </submittedName>
</protein>
<dbReference type="AlphaFoldDB" id="J0D3E2"/>
<dbReference type="EMBL" id="JH687770">
    <property type="protein sequence ID" value="EJD44616.1"/>
    <property type="molecule type" value="Genomic_DNA"/>
</dbReference>
<accession>J0D3E2</accession>
<feature type="compositionally biased region" description="Gly residues" evidence="1">
    <location>
        <begin position="732"/>
        <end position="752"/>
    </location>
</feature>
<dbReference type="KEGG" id="adl:AURDEDRAFT_185023"/>
<feature type="region of interest" description="Disordered" evidence="1">
    <location>
        <begin position="695"/>
        <end position="997"/>
    </location>
</feature>
<feature type="compositionally biased region" description="Basic and acidic residues" evidence="1">
    <location>
        <begin position="915"/>
        <end position="940"/>
    </location>
</feature>
<gene>
    <name evidence="3" type="ORF">AURDEDRAFT_185023</name>
</gene>
<dbReference type="InParanoid" id="J0D3E2"/>
<dbReference type="PANTHER" id="PTHR14905:SF7">
    <property type="entry name" value="VON WILLEBRAND FACTOR A DOMAIN-CONTAINING PROTEIN 7"/>
    <property type="match status" value="1"/>
</dbReference>
<dbReference type="OrthoDB" id="2506204at2759"/>
<feature type="compositionally biased region" description="Gly residues" evidence="1">
    <location>
        <begin position="847"/>
        <end position="861"/>
    </location>
</feature>
<evidence type="ECO:0000256" key="1">
    <source>
        <dbReference type="SAM" id="MobiDB-lite"/>
    </source>
</evidence>
<dbReference type="InterPro" id="IPR052577">
    <property type="entry name" value="VWA7"/>
</dbReference>
<evidence type="ECO:0000313" key="4">
    <source>
        <dbReference type="Proteomes" id="UP000006514"/>
    </source>
</evidence>
<dbReference type="Proteomes" id="UP000006514">
    <property type="component" value="Unassembled WGS sequence"/>
</dbReference>
<evidence type="ECO:0000313" key="3">
    <source>
        <dbReference type="EMBL" id="EJD44616.1"/>
    </source>
</evidence>
<organism evidence="3 4">
    <name type="scientific">Auricularia subglabra (strain TFB-10046 / SS5)</name>
    <name type="common">White-rot fungus</name>
    <name type="synonym">Auricularia delicata (strain TFB10046)</name>
    <dbReference type="NCBI Taxonomy" id="717982"/>
    <lineage>
        <taxon>Eukaryota</taxon>
        <taxon>Fungi</taxon>
        <taxon>Dikarya</taxon>
        <taxon>Basidiomycota</taxon>
        <taxon>Agaricomycotina</taxon>
        <taxon>Agaricomycetes</taxon>
        <taxon>Auriculariales</taxon>
        <taxon>Auriculariaceae</taxon>
        <taxon>Auricularia</taxon>
    </lineage>
</organism>
<feature type="signal peptide" evidence="2">
    <location>
        <begin position="1"/>
        <end position="24"/>
    </location>
</feature>
<feature type="compositionally biased region" description="Basic and acidic residues" evidence="1">
    <location>
        <begin position="819"/>
        <end position="843"/>
    </location>
</feature>
<dbReference type="PANTHER" id="PTHR14905">
    <property type="entry name" value="NG37"/>
    <property type="match status" value="1"/>
</dbReference>
<feature type="compositionally biased region" description="Gly residues" evidence="1">
    <location>
        <begin position="904"/>
        <end position="913"/>
    </location>
</feature>
<feature type="compositionally biased region" description="Gly residues" evidence="1">
    <location>
        <begin position="615"/>
        <end position="633"/>
    </location>
</feature>
<keyword evidence="4" id="KW-1185">Reference proteome</keyword>
<proteinExistence type="predicted"/>
<feature type="compositionally biased region" description="Gly residues" evidence="1">
    <location>
        <begin position="942"/>
        <end position="961"/>
    </location>
</feature>
<dbReference type="OMA" id="VQDCGHG"/>
<name>J0D3E2_AURST</name>
<feature type="region of interest" description="Disordered" evidence="1">
    <location>
        <begin position="584"/>
        <end position="644"/>
    </location>
</feature>
<sequence length="997" mass="104890">MHTLTMYLLLLLVIVCLMPAGAWAFGAGDIPDFAYLNDKAFRHGDIENIIAELAKAVAGAAGGFNIGEAISEGASGGILGIAKNVLQGAASAASSAAGGAKFSKEDVKKIYFGNWLRDYSQAMDIAGLSKLSADTLVLVVSILGFLEFGFATEEFQVTADRLGVYLPVEHIDNPKGYAEKEGDARQFHPKLRAPVDPRELEIDQRNGMKNYMATEDGGWDTSTAYIRRSFRAAIDRGRRAGGRDGPDLYEAYRLLGQGLHTLEDLLAHSNWCELALRKMGHGEVFCHVGDRVRVRAPNGEEVPPLVTGTFGSSDFMHSVLGEGMDKLSQTSMTDVTHTLEGAKNEDKENKLAALKDILGKMSSLGGNSNDDKMSQADSLKAKSEAYNFDPDNVMPPEVQKQLIDLLKWRDGVYRDIIRQLEMVPGLSELIDNLTDALNAYVYTLLAPYLTPILGTVTSVLGEGSKAVIDSDDQYEVFNNPNASDPSHSLISKDHFALILNEPAGKIARVVVTHTVGLIVRAWGGRDDPDRVIDEILEAFHHPYYATGRSNVQRAMQSELEKWFGGLGGEDSRRVIQGLTKEAVREGRNKRLSEEQEREAGSVPGNRGHAHVHGGPKFGGYGGGGRSQYGGGGHQQQTYGSSGGGYGAQSGGYGGQSGGHGGQSGGYGGGQSGGGYGGGQSGGGYGGGQSAGSYGGGQSGGGYGGQSAGHGGRDEQSSYSSGGRTHESSGYGAQPGGYGAQSGGYGGQSGGYGRNESSGYGGESRRTEEHGSGGGYGGGRAQESSGYGGGESGGYGRRTEESSYGSGGGYGGGQSGGYGRRKDESDDEDKRRRHKKDDSDDDKRRRGGGGGGYGGQSGGYGGESRRTEESSYGSGGYGGRSHESGGHGGGESGGYGRRTEESSYGSGGYGGGGQGRRKDDSDDEDKRRRHKKDDSDDERRRLGGGGGGGYGGGGYGGGGYGGRSDETYGAERLNINDNDDDREGHRKKQHKNRYDASD</sequence>
<keyword evidence="2" id="KW-0732">Signal</keyword>
<reference evidence="4" key="1">
    <citation type="journal article" date="2012" name="Science">
        <title>The Paleozoic origin of enzymatic lignin decomposition reconstructed from 31 fungal genomes.</title>
        <authorList>
            <person name="Floudas D."/>
            <person name="Binder M."/>
            <person name="Riley R."/>
            <person name="Barry K."/>
            <person name="Blanchette R.A."/>
            <person name="Henrissat B."/>
            <person name="Martinez A.T."/>
            <person name="Otillar R."/>
            <person name="Spatafora J.W."/>
            <person name="Yadav J.S."/>
            <person name="Aerts A."/>
            <person name="Benoit I."/>
            <person name="Boyd A."/>
            <person name="Carlson A."/>
            <person name="Copeland A."/>
            <person name="Coutinho P.M."/>
            <person name="de Vries R.P."/>
            <person name="Ferreira P."/>
            <person name="Findley K."/>
            <person name="Foster B."/>
            <person name="Gaskell J."/>
            <person name="Glotzer D."/>
            <person name="Gorecki P."/>
            <person name="Heitman J."/>
            <person name="Hesse C."/>
            <person name="Hori C."/>
            <person name="Igarashi K."/>
            <person name="Jurgens J.A."/>
            <person name="Kallen N."/>
            <person name="Kersten P."/>
            <person name="Kohler A."/>
            <person name="Kuees U."/>
            <person name="Kumar T.K.A."/>
            <person name="Kuo A."/>
            <person name="LaButti K."/>
            <person name="Larrondo L.F."/>
            <person name="Lindquist E."/>
            <person name="Ling A."/>
            <person name="Lombard V."/>
            <person name="Lucas S."/>
            <person name="Lundell T."/>
            <person name="Martin R."/>
            <person name="McLaughlin D.J."/>
            <person name="Morgenstern I."/>
            <person name="Morin E."/>
            <person name="Murat C."/>
            <person name="Nagy L.G."/>
            <person name="Nolan M."/>
            <person name="Ohm R.A."/>
            <person name="Patyshakuliyeva A."/>
            <person name="Rokas A."/>
            <person name="Ruiz-Duenas F.J."/>
            <person name="Sabat G."/>
            <person name="Salamov A."/>
            <person name="Samejima M."/>
            <person name="Schmutz J."/>
            <person name="Slot J.C."/>
            <person name="St John F."/>
            <person name="Stenlid J."/>
            <person name="Sun H."/>
            <person name="Sun S."/>
            <person name="Syed K."/>
            <person name="Tsang A."/>
            <person name="Wiebenga A."/>
            <person name="Young D."/>
            <person name="Pisabarro A."/>
            <person name="Eastwood D.C."/>
            <person name="Martin F."/>
            <person name="Cullen D."/>
            <person name="Grigoriev I.V."/>
            <person name="Hibbett D.S."/>
        </authorList>
    </citation>
    <scope>NUCLEOTIDE SEQUENCE [LARGE SCALE GENOMIC DNA]</scope>
    <source>
        <strain evidence="4">TFB10046</strain>
    </source>
</reference>
<dbReference type="InterPro" id="IPR010816">
    <property type="entry name" value="Het-C"/>
</dbReference>
<feature type="chain" id="PRO_5003732525" evidence="2">
    <location>
        <begin position="25"/>
        <end position="997"/>
    </location>
</feature>
<dbReference type="eggNOG" id="ENOG502QRXF">
    <property type="taxonomic scope" value="Eukaryota"/>
</dbReference>
<feature type="compositionally biased region" description="Gly residues" evidence="1">
    <location>
        <begin position="885"/>
        <end position="895"/>
    </location>
</feature>
<evidence type="ECO:0000256" key="2">
    <source>
        <dbReference type="SAM" id="SignalP"/>
    </source>
</evidence>
<feature type="compositionally biased region" description="Gly residues" evidence="1">
    <location>
        <begin position="771"/>
        <end position="795"/>
    </location>
</feature>
<feature type="compositionally biased region" description="Basic and acidic residues" evidence="1">
    <location>
        <begin position="584"/>
        <end position="599"/>
    </location>
</feature>